<reference evidence="2" key="2">
    <citation type="submission" date="2020-09" db="EMBL/GenBank/DDBJ databases">
        <authorList>
            <person name="Sun Q."/>
            <person name="Kim S."/>
        </authorList>
    </citation>
    <scope>NUCLEOTIDE SEQUENCE</scope>
    <source>
        <strain evidence="2">KCTC 42097</strain>
    </source>
</reference>
<gene>
    <name evidence="2" type="ORF">GCM10010136_01080</name>
</gene>
<dbReference type="SUPFAM" id="SSF56112">
    <property type="entry name" value="Protein kinase-like (PK-like)"/>
    <property type="match status" value="1"/>
</dbReference>
<dbReference type="Pfam" id="PF01636">
    <property type="entry name" value="APH"/>
    <property type="match status" value="1"/>
</dbReference>
<keyword evidence="3" id="KW-1185">Reference proteome</keyword>
<evidence type="ECO:0000313" key="2">
    <source>
        <dbReference type="EMBL" id="GHC60828.1"/>
    </source>
</evidence>
<dbReference type="RefSeq" id="WP_189486771.1">
    <property type="nucleotide sequence ID" value="NZ_BMZO01000001.1"/>
</dbReference>
<dbReference type="InterPro" id="IPR002575">
    <property type="entry name" value="Aminoglycoside_PTrfase"/>
</dbReference>
<dbReference type="EMBL" id="BMZO01000001">
    <property type="protein sequence ID" value="GHC60828.1"/>
    <property type="molecule type" value="Genomic_DNA"/>
</dbReference>
<dbReference type="NCBIfam" id="NF006620">
    <property type="entry name" value="PRK09188.1"/>
    <property type="match status" value="1"/>
</dbReference>
<protein>
    <submittedName>
        <fullName evidence="2">Serine/threonine protein kinase</fullName>
    </submittedName>
</protein>
<dbReference type="GO" id="GO:0004674">
    <property type="term" value="F:protein serine/threonine kinase activity"/>
    <property type="evidence" value="ECO:0007669"/>
    <property type="project" value="UniProtKB-KW"/>
</dbReference>
<organism evidence="2 3">
    <name type="scientific">Limoniibacter endophyticus</name>
    <dbReference type="NCBI Taxonomy" id="1565040"/>
    <lineage>
        <taxon>Bacteria</taxon>
        <taxon>Pseudomonadati</taxon>
        <taxon>Pseudomonadota</taxon>
        <taxon>Alphaproteobacteria</taxon>
        <taxon>Hyphomicrobiales</taxon>
        <taxon>Bartonellaceae</taxon>
        <taxon>Limoniibacter</taxon>
    </lineage>
</organism>
<name>A0A8J3GEJ6_9HYPH</name>
<keyword evidence="2" id="KW-0808">Transferase</keyword>
<dbReference type="InterPro" id="IPR011009">
    <property type="entry name" value="Kinase-like_dom_sf"/>
</dbReference>
<reference evidence="2" key="1">
    <citation type="journal article" date="2014" name="Int. J. Syst. Evol. Microbiol.">
        <title>Complete genome sequence of Corynebacterium casei LMG S-19264T (=DSM 44701T), isolated from a smear-ripened cheese.</title>
        <authorList>
            <consortium name="US DOE Joint Genome Institute (JGI-PGF)"/>
            <person name="Walter F."/>
            <person name="Albersmeier A."/>
            <person name="Kalinowski J."/>
            <person name="Ruckert C."/>
        </authorList>
    </citation>
    <scope>NUCLEOTIDE SEQUENCE</scope>
    <source>
        <strain evidence="2">KCTC 42097</strain>
    </source>
</reference>
<comment type="caution">
    <text evidence="2">The sequence shown here is derived from an EMBL/GenBank/DDBJ whole genome shotgun (WGS) entry which is preliminary data.</text>
</comment>
<keyword evidence="2" id="KW-0418">Kinase</keyword>
<keyword evidence="2" id="KW-0723">Serine/threonine-protein kinase</keyword>
<dbReference type="Proteomes" id="UP000641137">
    <property type="component" value="Unassembled WGS sequence"/>
</dbReference>
<evidence type="ECO:0000259" key="1">
    <source>
        <dbReference type="Pfam" id="PF01636"/>
    </source>
</evidence>
<accession>A0A8J3GEJ6</accession>
<sequence>MTRNTVHKFVATAVFKRDVFSETRVGHFENEPETRIIRRVVSAAPWWSKPLAWFLARREIRGLKQVKGIEGVPQLIATDKDGLYRSWTDGSPLHLARPAHAEFYRSAHRLLRAMRRRGVTHNDLAKPQNWLMTPEGLAAVIDFQLASVHRSRGAIYRFMAYEDFRHLLKQKRAFFPEAMTPMEKRVLAKRSLPSQIWFNTGKRLYNFVTRGLFNWSDGEGTGDRIDREGPAIISALRTDARVSDVALSLYSLPAKGVGIYAFVETTADEASLRSKLKGQKVELVQPVSELPRRGDGTVRDDILKLIATNQMQELGALLEREPDIRRLVEPISANRLNFTDRRLTQEEGSGSKT</sequence>
<dbReference type="AlphaFoldDB" id="A0A8J3GEJ6"/>
<feature type="domain" description="Aminoglycoside phosphotransferase" evidence="1">
    <location>
        <begin position="86"/>
        <end position="148"/>
    </location>
</feature>
<evidence type="ECO:0000313" key="3">
    <source>
        <dbReference type="Proteomes" id="UP000641137"/>
    </source>
</evidence>
<proteinExistence type="predicted"/>